<dbReference type="AlphaFoldDB" id="A0A1T4WM34"/>
<dbReference type="STRING" id="1121442.SAMN02745702_02372"/>
<reference evidence="2 3" key="1">
    <citation type="submission" date="2017-02" db="EMBL/GenBank/DDBJ databases">
        <authorList>
            <person name="Peterson S.W."/>
        </authorList>
    </citation>
    <scope>NUCLEOTIDE SEQUENCE [LARGE SCALE GENOMIC DNA]</scope>
    <source>
        <strain evidence="2 3">DSM 18034</strain>
    </source>
</reference>
<evidence type="ECO:0000313" key="3">
    <source>
        <dbReference type="Proteomes" id="UP000189733"/>
    </source>
</evidence>
<feature type="transmembrane region" description="Helical" evidence="1">
    <location>
        <begin position="68"/>
        <end position="88"/>
    </location>
</feature>
<dbReference type="RefSeq" id="WP_078685655.1">
    <property type="nucleotide sequence ID" value="NZ_FUYA01000008.1"/>
</dbReference>
<name>A0A1T4WM34_9BACT</name>
<keyword evidence="1" id="KW-0812">Transmembrane</keyword>
<accession>A0A1T4WM34</accession>
<keyword evidence="1" id="KW-1133">Transmembrane helix</keyword>
<dbReference type="Proteomes" id="UP000189733">
    <property type="component" value="Unassembled WGS sequence"/>
</dbReference>
<gene>
    <name evidence="2" type="ORF">SAMN02745702_02372</name>
</gene>
<keyword evidence="3" id="KW-1185">Reference proteome</keyword>
<proteinExistence type="predicted"/>
<evidence type="ECO:0000256" key="1">
    <source>
        <dbReference type="SAM" id="Phobius"/>
    </source>
</evidence>
<dbReference type="EMBL" id="FUYA01000008">
    <property type="protein sequence ID" value="SKA77691.1"/>
    <property type="molecule type" value="Genomic_DNA"/>
</dbReference>
<organism evidence="2 3">
    <name type="scientific">Desulfobaculum bizertense DSM 18034</name>
    <dbReference type="NCBI Taxonomy" id="1121442"/>
    <lineage>
        <taxon>Bacteria</taxon>
        <taxon>Pseudomonadati</taxon>
        <taxon>Thermodesulfobacteriota</taxon>
        <taxon>Desulfovibrionia</taxon>
        <taxon>Desulfovibrionales</taxon>
        <taxon>Desulfovibrionaceae</taxon>
        <taxon>Desulfobaculum</taxon>
    </lineage>
</organism>
<sequence length="175" mass="19474">MVQKKEKTVFTPPMPPSPPISYQQTEHEFMLMERPVSMLLFASILGVVTLFAPAQIDVETHPVFRASLLLPFLASLYCLVRGLTLTVLRCDKNRNSLCLSQRIVPSCCGRQAKCLLTDVQAIVYEYSPPYYGLYAQIKGELRPIASFCSITLPPPPIAEDLAQFIGVPVRKKSSA</sequence>
<evidence type="ECO:0000313" key="2">
    <source>
        <dbReference type="EMBL" id="SKA77691.1"/>
    </source>
</evidence>
<feature type="transmembrane region" description="Helical" evidence="1">
    <location>
        <begin position="36"/>
        <end position="56"/>
    </location>
</feature>
<protein>
    <submittedName>
        <fullName evidence="2">Uncharacterized protein</fullName>
    </submittedName>
</protein>
<keyword evidence="1" id="KW-0472">Membrane</keyword>